<proteinExistence type="predicted"/>
<accession>A0ABX7PIQ0</accession>
<dbReference type="PROSITE" id="PS51186">
    <property type="entry name" value="GNAT"/>
    <property type="match status" value="1"/>
</dbReference>
<dbReference type="PANTHER" id="PTHR10545:SF29">
    <property type="entry name" value="GH14572P-RELATED"/>
    <property type="match status" value="1"/>
</dbReference>
<protein>
    <submittedName>
        <fullName evidence="4">GNAT family N-acetyltransferase</fullName>
    </submittedName>
</protein>
<dbReference type="Gene3D" id="3.40.630.30">
    <property type="match status" value="1"/>
</dbReference>
<dbReference type="EMBL" id="CP022295">
    <property type="protein sequence ID" value="QSR25662.1"/>
    <property type="molecule type" value="Genomic_DNA"/>
</dbReference>
<dbReference type="CDD" id="cd04301">
    <property type="entry name" value="NAT_SF"/>
    <property type="match status" value="1"/>
</dbReference>
<keyword evidence="2" id="KW-0012">Acyltransferase</keyword>
<reference evidence="4 5" key="1">
    <citation type="submission" date="2017-06" db="EMBL/GenBank/DDBJ databases">
        <title>Complete Genome Sequence of the Soil Carbazole-Degrading Bacterium Nocardioides aromaticivorans IC177.</title>
        <authorList>
            <person name="Vejarano F."/>
            <person name="Suzuki-Minakuchi C."/>
            <person name="Ohtsubo Y."/>
            <person name="Tsuda M."/>
            <person name="Okada K."/>
            <person name="Nojiri H."/>
        </authorList>
    </citation>
    <scope>NUCLEOTIDE SEQUENCE [LARGE SCALE GENOMIC DNA]</scope>
    <source>
        <strain evidence="4 5">IC177</strain>
    </source>
</reference>
<evidence type="ECO:0000256" key="1">
    <source>
        <dbReference type="ARBA" id="ARBA00022679"/>
    </source>
</evidence>
<keyword evidence="1" id="KW-0808">Transferase</keyword>
<dbReference type="Proteomes" id="UP000662818">
    <property type="component" value="Chromosome"/>
</dbReference>
<dbReference type="InterPro" id="IPR051016">
    <property type="entry name" value="Diverse_Substrate_AcTransf"/>
</dbReference>
<keyword evidence="5" id="KW-1185">Reference proteome</keyword>
<evidence type="ECO:0000259" key="3">
    <source>
        <dbReference type="PROSITE" id="PS51186"/>
    </source>
</evidence>
<dbReference type="PANTHER" id="PTHR10545">
    <property type="entry name" value="DIAMINE N-ACETYLTRANSFERASE"/>
    <property type="match status" value="1"/>
</dbReference>
<gene>
    <name evidence="4" type="ORF">CFH99_08510</name>
</gene>
<dbReference type="InterPro" id="IPR016181">
    <property type="entry name" value="Acyl_CoA_acyltransferase"/>
</dbReference>
<dbReference type="InterPro" id="IPR000182">
    <property type="entry name" value="GNAT_dom"/>
</dbReference>
<sequence length="166" mass="18262">MQAETATALSEGVRFAQPEDVPDVLRLIRALAAYEREPDAVETTEADLHRWVFGDDPVANVLVAEADGVVVGMALWFRTYSTWTGVPGIYLEDLFVDPAARGSGLGKALLTALARIAVDRGYRRVEWAVLDWNTPSIEFYEALGARPMQEWSTYRLTGDALESLGG</sequence>
<organism evidence="4 5">
    <name type="scientific">Nocardioides aromaticivorans</name>
    <dbReference type="NCBI Taxonomy" id="200618"/>
    <lineage>
        <taxon>Bacteria</taxon>
        <taxon>Bacillati</taxon>
        <taxon>Actinomycetota</taxon>
        <taxon>Actinomycetes</taxon>
        <taxon>Propionibacteriales</taxon>
        <taxon>Nocardioidaceae</taxon>
        <taxon>Nocardioides</taxon>
    </lineage>
</organism>
<evidence type="ECO:0000313" key="4">
    <source>
        <dbReference type="EMBL" id="QSR25662.1"/>
    </source>
</evidence>
<dbReference type="Pfam" id="PF00583">
    <property type="entry name" value="Acetyltransf_1"/>
    <property type="match status" value="1"/>
</dbReference>
<evidence type="ECO:0000256" key="2">
    <source>
        <dbReference type="ARBA" id="ARBA00023315"/>
    </source>
</evidence>
<dbReference type="RefSeq" id="WP_207009928.1">
    <property type="nucleotide sequence ID" value="NZ_CP022295.1"/>
</dbReference>
<name>A0ABX7PIQ0_9ACTN</name>
<evidence type="ECO:0000313" key="5">
    <source>
        <dbReference type="Proteomes" id="UP000662818"/>
    </source>
</evidence>
<feature type="domain" description="N-acetyltransferase" evidence="3">
    <location>
        <begin position="11"/>
        <end position="166"/>
    </location>
</feature>
<dbReference type="SUPFAM" id="SSF55729">
    <property type="entry name" value="Acyl-CoA N-acyltransferases (Nat)"/>
    <property type="match status" value="1"/>
</dbReference>